<keyword evidence="2" id="KW-0812">Transmembrane</keyword>
<evidence type="ECO:0000256" key="1">
    <source>
        <dbReference type="SAM" id="MobiDB-lite"/>
    </source>
</evidence>
<feature type="compositionally biased region" description="Basic and acidic residues" evidence="1">
    <location>
        <begin position="18"/>
        <end position="35"/>
    </location>
</feature>
<name>A0AAW0YL79_9TREE</name>
<dbReference type="KEGG" id="kne:92181266"/>
<comment type="caution">
    <text evidence="3">The sequence shown here is derived from an EMBL/GenBank/DDBJ whole genome shotgun (WGS) entry which is preliminary data.</text>
</comment>
<evidence type="ECO:0000313" key="4">
    <source>
        <dbReference type="Proteomes" id="UP001388673"/>
    </source>
</evidence>
<keyword evidence="4" id="KW-1185">Reference proteome</keyword>
<gene>
    <name evidence="3" type="ORF">IAR55_004008</name>
</gene>
<dbReference type="RefSeq" id="XP_066802490.1">
    <property type="nucleotide sequence ID" value="XM_066947111.1"/>
</dbReference>
<protein>
    <submittedName>
        <fullName evidence="3">Uncharacterized protein</fullName>
    </submittedName>
</protein>
<keyword evidence="2" id="KW-1133">Transmembrane helix</keyword>
<feature type="region of interest" description="Disordered" evidence="1">
    <location>
        <begin position="225"/>
        <end position="270"/>
    </location>
</feature>
<organism evidence="3 4">
    <name type="scientific">Kwoniella newhampshirensis</name>
    <dbReference type="NCBI Taxonomy" id="1651941"/>
    <lineage>
        <taxon>Eukaryota</taxon>
        <taxon>Fungi</taxon>
        <taxon>Dikarya</taxon>
        <taxon>Basidiomycota</taxon>
        <taxon>Agaricomycotina</taxon>
        <taxon>Tremellomycetes</taxon>
        <taxon>Tremellales</taxon>
        <taxon>Cryptococcaceae</taxon>
        <taxon>Kwoniella</taxon>
    </lineage>
</organism>
<dbReference type="EMBL" id="JBCAWK010000007">
    <property type="protein sequence ID" value="KAK8853304.1"/>
    <property type="molecule type" value="Genomic_DNA"/>
</dbReference>
<dbReference type="GeneID" id="92181266"/>
<feature type="transmembrane region" description="Helical" evidence="2">
    <location>
        <begin position="157"/>
        <end position="177"/>
    </location>
</feature>
<accession>A0AAW0YL79</accession>
<keyword evidence="2" id="KW-0472">Membrane</keyword>
<sequence>MPSKDRGKPSSSSSSSSKQRERGKSSSSLKKRESSSRNPSSSSTGAKSKSSSSSSRPISSDQIREEEYQAWVQNSLTTHAGFLEPLIQSISSFLSLPLTKTLILILSLFILAHLYLPLFLIPHLASALTLVIPIQNTTRCLRSEIEGKGRKTDTGQWLVYWMVFCVLGWGRGWIAIFRPGWKGFYELGRSAGLVLVGGGWYGRAALRSEKSKALIEAEQREEAEQRKALDLEGDGKKKSKQSSDSKKDEKKKSGRGKMDKEKQGEKAKAK</sequence>
<feature type="transmembrane region" description="Helical" evidence="2">
    <location>
        <begin position="118"/>
        <end position="136"/>
    </location>
</feature>
<dbReference type="Proteomes" id="UP001388673">
    <property type="component" value="Unassembled WGS sequence"/>
</dbReference>
<evidence type="ECO:0000256" key="2">
    <source>
        <dbReference type="SAM" id="Phobius"/>
    </source>
</evidence>
<dbReference type="AlphaFoldDB" id="A0AAW0YL79"/>
<proteinExistence type="predicted"/>
<feature type="region of interest" description="Disordered" evidence="1">
    <location>
        <begin position="1"/>
        <end position="60"/>
    </location>
</feature>
<evidence type="ECO:0000313" key="3">
    <source>
        <dbReference type="EMBL" id="KAK8853304.1"/>
    </source>
</evidence>
<reference evidence="3 4" key="1">
    <citation type="journal article" date="2024" name="bioRxiv">
        <title>Comparative genomics of Cryptococcus and Kwoniella reveals pathogenesis evolution and contrasting karyotype dynamics via intercentromeric recombination or chromosome fusion.</title>
        <authorList>
            <person name="Coelho M.A."/>
            <person name="David-Palma M."/>
            <person name="Shea T."/>
            <person name="Bowers K."/>
            <person name="McGinley-Smith S."/>
            <person name="Mohammad A.W."/>
            <person name="Gnirke A."/>
            <person name="Yurkov A.M."/>
            <person name="Nowrousian M."/>
            <person name="Sun S."/>
            <person name="Cuomo C.A."/>
            <person name="Heitman J."/>
        </authorList>
    </citation>
    <scope>NUCLEOTIDE SEQUENCE [LARGE SCALE GENOMIC DNA]</scope>
    <source>
        <strain evidence="3 4">CBS 13917</strain>
    </source>
</reference>
<feature type="compositionally biased region" description="Low complexity" evidence="1">
    <location>
        <begin position="36"/>
        <end position="60"/>
    </location>
</feature>